<organism evidence="1 2">
    <name type="scientific">Extibacter muris</name>
    <dbReference type="NCBI Taxonomy" id="1796622"/>
    <lineage>
        <taxon>Bacteria</taxon>
        <taxon>Bacillati</taxon>
        <taxon>Bacillota</taxon>
        <taxon>Clostridia</taxon>
        <taxon>Lachnospirales</taxon>
        <taxon>Lachnospiraceae</taxon>
        <taxon>Extibacter</taxon>
    </lineage>
</organism>
<dbReference type="RefSeq" id="WP_132273883.1">
    <property type="nucleotide sequence ID" value="NZ_JAOBST010000012.1"/>
</dbReference>
<proteinExistence type="predicted"/>
<keyword evidence="2" id="KW-1185">Reference proteome</keyword>
<dbReference type="Proteomes" id="UP000295710">
    <property type="component" value="Unassembled WGS sequence"/>
</dbReference>
<accession>A0A4R4FHW5</accession>
<comment type="caution">
    <text evidence="1">The sequence shown here is derived from an EMBL/GenBank/DDBJ whole genome shotgun (WGS) entry which is preliminary data.</text>
</comment>
<dbReference type="Pfam" id="PF12646">
    <property type="entry name" value="DUF3783"/>
    <property type="match status" value="1"/>
</dbReference>
<sequence length="130" mass="15037">MKSSVLCYNLKGTKKGKQIAMIFGFLGYKVRHVEKEEYHVPIGVLAGADKMEGERPVFEEEGFSDEMLVMNAESEEMMDKALFLMRKEGLKVGLKAMLTPSNREWTSTALHDEIQKEHEYMKEMERNKKD</sequence>
<gene>
    <name evidence="1" type="ORF">E1963_00485</name>
</gene>
<protein>
    <submittedName>
        <fullName evidence="1">DUF3783 domain-containing protein</fullName>
    </submittedName>
</protein>
<evidence type="ECO:0000313" key="1">
    <source>
        <dbReference type="EMBL" id="TDA23265.1"/>
    </source>
</evidence>
<reference evidence="1 2" key="1">
    <citation type="journal article" date="2016" name="Nat. Microbiol.">
        <title>The Mouse Intestinal Bacterial Collection (miBC) provides host-specific insight into cultured diversity and functional potential of the gut microbiota.</title>
        <authorList>
            <person name="Lagkouvardos I."/>
            <person name="Pukall R."/>
            <person name="Abt B."/>
            <person name="Foesel B.U."/>
            <person name="Meier-Kolthoff J.P."/>
            <person name="Kumar N."/>
            <person name="Bresciani A."/>
            <person name="Martinez I."/>
            <person name="Just S."/>
            <person name="Ziegler C."/>
            <person name="Brugiroux S."/>
            <person name="Garzetti D."/>
            <person name="Wenning M."/>
            <person name="Bui T.P."/>
            <person name="Wang J."/>
            <person name="Hugenholtz F."/>
            <person name="Plugge C.M."/>
            <person name="Peterson D.A."/>
            <person name="Hornef M.W."/>
            <person name="Baines J.F."/>
            <person name="Smidt H."/>
            <person name="Walter J."/>
            <person name="Kristiansen K."/>
            <person name="Nielsen H.B."/>
            <person name="Haller D."/>
            <person name="Overmann J."/>
            <person name="Stecher B."/>
            <person name="Clavel T."/>
        </authorList>
    </citation>
    <scope>NUCLEOTIDE SEQUENCE [LARGE SCALE GENOMIC DNA]</scope>
    <source>
        <strain evidence="1 2">DSM 28560</strain>
    </source>
</reference>
<dbReference type="AlphaFoldDB" id="A0A4R4FHW5"/>
<dbReference type="InterPro" id="IPR016621">
    <property type="entry name" value="UCP014543"/>
</dbReference>
<name>A0A4R4FHW5_9FIRM</name>
<evidence type="ECO:0000313" key="2">
    <source>
        <dbReference type="Proteomes" id="UP000295710"/>
    </source>
</evidence>
<dbReference type="EMBL" id="SMMX01000001">
    <property type="protein sequence ID" value="TDA23265.1"/>
    <property type="molecule type" value="Genomic_DNA"/>
</dbReference>